<feature type="domain" description="Major facilitator superfamily (MFS) profile" evidence="5">
    <location>
        <begin position="12"/>
        <end position="405"/>
    </location>
</feature>
<proteinExistence type="predicted"/>
<accession>A0A560HKI2</accession>
<dbReference type="Proteomes" id="UP000315751">
    <property type="component" value="Unassembled WGS sequence"/>
</dbReference>
<feature type="transmembrane region" description="Helical" evidence="4">
    <location>
        <begin position="221"/>
        <end position="244"/>
    </location>
</feature>
<evidence type="ECO:0000256" key="4">
    <source>
        <dbReference type="SAM" id="Phobius"/>
    </source>
</evidence>
<evidence type="ECO:0000256" key="2">
    <source>
        <dbReference type="ARBA" id="ARBA00022989"/>
    </source>
</evidence>
<keyword evidence="2 4" id="KW-1133">Transmembrane helix</keyword>
<dbReference type="Gene3D" id="1.20.1250.20">
    <property type="entry name" value="MFS general substrate transporter like domains"/>
    <property type="match status" value="1"/>
</dbReference>
<keyword evidence="7" id="KW-1185">Reference proteome</keyword>
<dbReference type="PANTHER" id="PTHR11360">
    <property type="entry name" value="MONOCARBOXYLATE TRANSPORTER"/>
    <property type="match status" value="1"/>
</dbReference>
<feature type="transmembrane region" description="Helical" evidence="4">
    <location>
        <begin position="78"/>
        <end position="97"/>
    </location>
</feature>
<feature type="transmembrane region" description="Helical" evidence="4">
    <location>
        <begin position="12"/>
        <end position="34"/>
    </location>
</feature>
<feature type="transmembrane region" description="Helical" evidence="4">
    <location>
        <begin position="313"/>
        <end position="338"/>
    </location>
</feature>
<feature type="transmembrane region" description="Helical" evidence="4">
    <location>
        <begin position="46"/>
        <end position="66"/>
    </location>
</feature>
<dbReference type="Pfam" id="PF07690">
    <property type="entry name" value="MFS_1"/>
    <property type="match status" value="1"/>
</dbReference>
<feature type="transmembrane region" description="Helical" evidence="4">
    <location>
        <begin position="379"/>
        <end position="400"/>
    </location>
</feature>
<dbReference type="RefSeq" id="WP_145729135.1">
    <property type="nucleotide sequence ID" value="NZ_VITR01000001.1"/>
</dbReference>
<feature type="transmembrane region" description="Helical" evidence="4">
    <location>
        <begin position="256"/>
        <end position="274"/>
    </location>
</feature>
<dbReference type="PANTHER" id="PTHR11360:SF284">
    <property type="entry name" value="EG:103B4.3 PROTEIN-RELATED"/>
    <property type="match status" value="1"/>
</dbReference>
<feature type="transmembrane region" description="Helical" evidence="4">
    <location>
        <begin position="167"/>
        <end position="188"/>
    </location>
</feature>
<evidence type="ECO:0000256" key="3">
    <source>
        <dbReference type="ARBA" id="ARBA00023136"/>
    </source>
</evidence>
<dbReference type="PROSITE" id="PS50850">
    <property type="entry name" value="MFS"/>
    <property type="match status" value="1"/>
</dbReference>
<feature type="transmembrane region" description="Helical" evidence="4">
    <location>
        <begin position="286"/>
        <end position="307"/>
    </location>
</feature>
<feature type="transmembrane region" description="Helical" evidence="4">
    <location>
        <begin position="350"/>
        <end position="373"/>
    </location>
</feature>
<dbReference type="InterPro" id="IPR050327">
    <property type="entry name" value="Proton-linked_MCT"/>
</dbReference>
<evidence type="ECO:0000313" key="7">
    <source>
        <dbReference type="Proteomes" id="UP000315751"/>
    </source>
</evidence>
<evidence type="ECO:0000313" key="6">
    <source>
        <dbReference type="EMBL" id="TWB45864.1"/>
    </source>
</evidence>
<dbReference type="SUPFAM" id="SSF103473">
    <property type="entry name" value="MFS general substrate transporter"/>
    <property type="match status" value="1"/>
</dbReference>
<dbReference type="InterPro" id="IPR020846">
    <property type="entry name" value="MFS_dom"/>
</dbReference>
<comment type="caution">
    <text evidence="6">The sequence shown here is derived from an EMBL/GenBank/DDBJ whole genome shotgun (WGS) entry which is preliminary data.</text>
</comment>
<name>A0A560HKI2_9PROT</name>
<dbReference type="AlphaFoldDB" id="A0A560HKI2"/>
<dbReference type="GO" id="GO:0022857">
    <property type="term" value="F:transmembrane transporter activity"/>
    <property type="evidence" value="ECO:0007669"/>
    <property type="project" value="InterPro"/>
</dbReference>
<gene>
    <name evidence="6" type="ORF">FBZ90_101199</name>
</gene>
<dbReference type="InterPro" id="IPR036259">
    <property type="entry name" value="MFS_trans_sf"/>
</dbReference>
<reference evidence="6 7" key="1">
    <citation type="submission" date="2019-06" db="EMBL/GenBank/DDBJ databases">
        <title>Genomic Encyclopedia of Type Strains, Phase IV (KMG-V): Genome sequencing to study the core and pangenomes of soil and plant-associated prokaryotes.</title>
        <authorList>
            <person name="Whitman W."/>
        </authorList>
    </citation>
    <scope>NUCLEOTIDE SEQUENCE [LARGE SCALE GENOMIC DNA]</scope>
    <source>
        <strain evidence="6 7">BR 11622</strain>
    </source>
</reference>
<keyword evidence="1 4" id="KW-0812">Transmembrane</keyword>
<dbReference type="EMBL" id="VITR01000001">
    <property type="protein sequence ID" value="TWB45864.1"/>
    <property type="molecule type" value="Genomic_DNA"/>
</dbReference>
<evidence type="ECO:0000256" key="1">
    <source>
        <dbReference type="ARBA" id="ARBA00022692"/>
    </source>
</evidence>
<organism evidence="6 7">
    <name type="scientific">Nitrospirillum amazonense</name>
    <dbReference type="NCBI Taxonomy" id="28077"/>
    <lineage>
        <taxon>Bacteria</taxon>
        <taxon>Pseudomonadati</taxon>
        <taxon>Pseudomonadota</taxon>
        <taxon>Alphaproteobacteria</taxon>
        <taxon>Rhodospirillales</taxon>
        <taxon>Azospirillaceae</taxon>
        <taxon>Nitrospirillum</taxon>
    </lineage>
</organism>
<sequence length="416" mass="42158">MEEFRKGWRLVLAAATGVGLGITGLTFYTLGIFIGPLSQEFGWSRTAISGATLLTTATTILLGPVVGRLVDRLGGRRVGMASLFLLALGLVGLSHIGPSLTSFYLAFGCAMVLGAGTLPIVWTRAVNASFDRSRGLALGLTLTGTGVCGILAPPFTQWLVTTHGWRVAYLGQAALVAGLGLAVVGLFFREATGTSAVAASAPAMPERPSLTLAEARRTRQFWGLGVGLLFASFAVASLIVHLVPMLSGAGVERATAVWYASLLGMAIIVGRLGVGGLVDRLHPPGVAAAVMAAAALGCALLALSGATMPGTNAALVLPAVLLIGFAAGAEVDLVAFLVSRYFGLRSYGEIYGWQLGFFALGAGLGPMGVGRLYDMTGGYGAGLGACAAGFLVGAAALGTLGPVPKVAPPVVCPQAG</sequence>
<feature type="transmembrane region" description="Helical" evidence="4">
    <location>
        <begin position="135"/>
        <end position="155"/>
    </location>
</feature>
<feature type="transmembrane region" description="Helical" evidence="4">
    <location>
        <begin position="103"/>
        <end position="123"/>
    </location>
</feature>
<dbReference type="InterPro" id="IPR011701">
    <property type="entry name" value="MFS"/>
</dbReference>
<evidence type="ECO:0000259" key="5">
    <source>
        <dbReference type="PROSITE" id="PS50850"/>
    </source>
</evidence>
<protein>
    <submittedName>
        <fullName evidence="6">Cyanate permease</fullName>
    </submittedName>
</protein>
<dbReference type="OrthoDB" id="9793415at2"/>
<keyword evidence="3 4" id="KW-0472">Membrane</keyword>